<organism evidence="2 3">
    <name type="scientific">Babesia bovis</name>
    <dbReference type="NCBI Taxonomy" id="5865"/>
    <lineage>
        <taxon>Eukaryota</taxon>
        <taxon>Sar</taxon>
        <taxon>Alveolata</taxon>
        <taxon>Apicomplexa</taxon>
        <taxon>Aconoidasida</taxon>
        <taxon>Piroplasmida</taxon>
        <taxon>Babesiidae</taxon>
        <taxon>Babesia</taxon>
    </lineage>
</organism>
<reference evidence="3" key="3">
    <citation type="journal article" date="2021" name="Int. J. Parasitol.">
        <title>Comparative analysis of gene expression between Babesia bovis blood stages and kinetes allowed by improved genome annotation.</title>
        <authorList>
            <person name="Ueti M.W."/>
            <person name="Johnson W.C."/>
            <person name="Kappmeyer L.S."/>
            <person name="Herndon D.R."/>
            <person name="Mousel M.R."/>
            <person name="Reif K.E."/>
            <person name="Taus N.S."/>
            <person name="Ifeonu O.O."/>
            <person name="Silva J.C."/>
            <person name="Suarez C.E."/>
            <person name="Brayton K.A."/>
        </authorList>
    </citation>
    <scope>NUCLEOTIDE SEQUENCE [LARGE SCALE GENOMIC DNA]</scope>
</reference>
<dbReference type="AlphaFoldDB" id="A7AMJ4"/>
<feature type="transmembrane region" description="Helical" evidence="1">
    <location>
        <begin position="71"/>
        <end position="90"/>
    </location>
</feature>
<gene>
    <name evidence="2" type="ORF">BBOV_III002110</name>
</gene>
<sequence>MPLRIPRVFFRGFSSEAKDHWQLTDEQRPTVSALDRYKQVLSAERRKSIRRADFLKFTGGRRPLISSHLKANLLASGIFVWCVFACYMTYRIMRPEDYAWVDAERTRIAAAKEKMQRIIEYEKQLESSQSGSG</sequence>
<dbReference type="OMA" id="YRIMRPE"/>
<accession>A7AMJ4</accession>
<reference evidence="2 3" key="1">
    <citation type="journal article" date="2007" name="PLoS Pathog.">
        <title>Genome sequence of Babesia bovis and comparative analysis of apicomplexan hemoprotozoa.</title>
        <authorList>
            <person name="Brayton K.A."/>
            <person name="Lau A.O.T."/>
            <person name="Herndon D.R."/>
            <person name="Hannick L."/>
            <person name="Kappmeyer L.S."/>
            <person name="Berens S.J."/>
            <person name="Bidwell S.L."/>
            <person name="Brown W.C."/>
            <person name="Crabtree J."/>
            <person name="Fadrosh D."/>
            <person name="Feldblum T."/>
            <person name="Forberger H.A."/>
            <person name="Haas B.J."/>
            <person name="Howell J.M."/>
            <person name="Khouri H."/>
            <person name="Koo H."/>
            <person name="Mann D.J."/>
            <person name="Norimine J."/>
            <person name="Paulsen I.T."/>
            <person name="Radune D."/>
            <person name="Ren Q."/>
            <person name="Smith R.K. Jr."/>
            <person name="Suarez C.E."/>
            <person name="White O."/>
            <person name="Wortman J.R."/>
            <person name="Knowles D.P. Jr."/>
            <person name="McElwain T.F."/>
            <person name="Nene V.M."/>
        </authorList>
    </citation>
    <scope>NUCLEOTIDE SEQUENCE [LARGE SCALE GENOMIC DNA]</scope>
    <source>
        <strain evidence="2">T2Bo</strain>
    </source>
</reference>
<evidence type="ECO:0000313" key="2">
    <source>
        <dbReference type="EMBL" id="EDO07778.1"/>
    </source>
</evidence>
<dbReference type="GeneID" id="5479591"/>
<evidence type="ECO:0000256" key="1">
    <source>
        <dbReference type="SAM" id="Phobius"/>
    </source>
</evidence>
<keyword evidence="1" id="KW-0472">Membrane</keyword>
<keyword evidence="1" id="KW-1133">Transmembrane helix</keyword>
<evidence type="ECO:0000313" key="3">
    <source>
        <dbReference type="Proteomes" id="UP000002173"/>
    </source>
</evidence>
<comment type="caution">
    <text evidence="2">The sequence shown here is derived from an EMBL/GenBank/DDBJ whole genome shotgun (WGS) entry which is preliminary data.</text>
</comment>
<dbReference type="FunCoup" id="A7AMJ4">
    <property type="interactions" value="3"/>
</dbReference>
<proteinExistence type="predicted"/>
<dbReference type="Proteomes" id="UP000002173">
    <property type="component" value="Unassembled WGS sequence"/>
</dbReference>
<dbReference type="InParanoid" id="A7AMJ4"/>
<dbReference type="eggNOG" id="ENOG502T281">
    <property type="taxonomic scope" value="Eukaryota"/>
</dbReference>
<keyword evidence="1" id="KW-0812">Transmembrane</keyword>
<dbReference type="VEuPathDB" id="PiroplasmaDB:BBOV_III002110"/>
<keyword evidence="3" id="KW-1185">Reference proteome</keyword>
<protein>
    <submittedName>
        <fullName evidence="2">Uncharacterized protein</fullName>
    </submittedName>
</protein>
<reference evidence="3" key="2">
    <citation type="journal article" date="2020" name="Data Brief">
        <title>Transcriptome dataset of Babesia bovis life stages within vertebrate and invertebrate hosts.</title>
        <authorList>
            <person name="Ueti M.W."/>
            <person name="Johnson W.C."/>
            <person name="Kappmeyer L.S."/>
            <person name="Herndon D.R."/>
            <person name="Mousel M.R."/>
            <person name="Reif K.E."/>
            <person name="Taus N.S."/>
            <person name="Ifeonu O.O."/>
            <person name="Silva J.C."/>
            <person name="Suarez C.E."/>
            <person name="Brayton K.A."/>
        </authorList>
    </citation>
    <scope>NUCLEOTIDE SEQUENCE [LARGE SCALE GENOMIC DNA]</scope>
</reference>
<name>A7AMJ4_BABBO</name>
<dbReference type="RefSeq" id="XP_001611346.1">
    <property type="nucleotide sequence ID" value="XM_001611296.1"/>
</dbReference>
<dbReference type="EMBL" id="AAXT01000001">
    <property type="protein sequence ID" value="EDO07778.1"/>
    <property type="molecule type" value="Genomic_DNA"/>
</dbReference>
<dbReference type="KEGG" id="bbo:BBOV_III002110"/>